<name>A0A1F6Y7P3_9BACT</name>
<accession>A0A1F6Y7P3</accession>
<comment type="caution">
    <text evidence="1">The sequence shown here is derived from an EMBL/GenBank/DDBJ whole genome shotgun (WGS) entry which is preliminary data.</text>
</comment>
<protein>
    <submittedName>
        <fullName evidence="1">Uncharacterized protein</fullName>
    </submittedName>
</protein>
<sequence>MKNEMNKIKKILSGGVVILLIAFFGLAPIERQVAFALDWGDMGMKMMAVGVVDKDKMEGLHLGRGGMTASGRAMMYGNSNENFTITPENSDMALHMLWAFGLANKNEILEKGPMMDPKYGDAGRFASTGGYTLGKGGAMEHYSMHSFVELTAAEQKLVEKTAKNIFRPCCKNSAYFPDCNHGMAMLGLLELMASQGASEKEMYKAALEANALWFPEVKTSCGA</sequence>
<reference evidence="1 2" key="1">
    <citation type="journal article" date="2016" name="Nat. Commun.">
        <title>Thousands of microbial genomes shed light on interconnected biogeochemical processes in an aquifer system.</title>
        <authorList>
            <person name="Anantharaman K."/>
            <person name="Brown C.T."/>
            <person name="Hug L.A."/>
            <person name="Sharon I."/>
            <person name="Castelle C.J."/>
            <person name="Probst A.J."/>
            <person name="Thomas B.C."/>
            <person name="Singh A."/>
            <person name="Wilkins M.J."/>
            <person name="Karaoz U."/>
            <person name="Brodie E.L."/>
            <person name="Williams K.H."/>
            <person name="Hubbard S.S."/>
            <person name="Banfield J.F."/>
        </authorList>
    </citation>
    <scope>NUCLEOTIDE SEQUENCE [LARGE SCALE GENOMIC DNA]</scope>
</reference>
<dbReference type="Proteomes" id="UP000178645">
    <property type="component" value="Unassembled WGS sequence"/>
</dbReference>
<evidence type="ECO:0000313" key="2">
    <source>
        <dbReference type="Proteomes" id="UP000178645"/>
    </source>
</evidence>
<organism evidence="1 2">
    <name type="scientific">Candidatus Nomurabacteria bacterium RIFCSPLOWO2_12_FULL_44_11</name>
    <dbReference type="NCBI Taxonomy" id="1801796"/>
    <lineage>
        <taxon>Bacteria</taxon>
        <taxon>Candidatus Nomuraibacteriota</taxon>
    </lineage>
</organism>
<evidence type="ECO:0000313" key="1">
    <source>
        <dbReference type="EMBL" id="OGJ02404.1"/>
    </source>
</evidence>
<dbReference type="EMBL" id="MFVU01000003">
    <property type="protein sequence ID" value="OGJ02404.1"/>
    <property type="molecule type" value="Genomic_DNA"/>
</dbReference>
<gene>
    <name evidence="1" type="ORF">A3G53_00845</name>
</gene>
<dbReference type="AlphaFoldDB" id="A0A1F6Y7P3"/>
<proteinExistence type="predicted"/>